<gene>
    <name evidence="1" type="ORF">JZ751_007054</name>
</gene>
<dbReference type="EMBL" id="JAFBMS010000015">
    <property type="protein sequence ID" value="KAG9346740.1"/>
    <property type="molecule type" value="Genomic_DNA"/>
</dbReference>
<sequence>MNSDRVKGNLVQLLLLDTKLTDPREELMGRDEEAGNKVLDEGIKRGRGEWGPLGEFGARARAILGGCEVAAHLLTALGPEPGEGPGHLLAEASATALCWTPTDLECHKRQER</sequence>
<name>A0A8T2P4K0_9TELE</name>
<evidence type="ECO:0000313" key="1">
    <source>
        <dbReference type="EMBL" id="KAG9346740.1"/>
    </source>
</evidence>
<reference evidence="1" key="1">
    <citation type="thesis" date="2021" institute="BYU ScholarsArchive" country="Provo, UT, USA">
        <title>Applications of and Algorithms for Genome Assembly and Genomic Analyses with an Emphasis on Marine Teleosts.</title>
        <authorList>
            <person name="Pickett B.D."/>
        </authorList>
    </citation>
    <scope>NUCLEOTIDE SEQUENCE</scope>
    <source>
        <strain evidence="1">HI-2016</strain>
    </source>
</reference>
<accession>A0A8T2P4K0</accession>
<keyword evidence="2" id="KW-1185">Reference proteome</keyword>
<dbReference type="AlphaFoldDB" id="A0A8T2P4K0"/>
<evidence type="ECO:0000313" key="2">
    <source>
        <dbReference type="Proteomes" id="UP000824540"/>
    </source>
</evidence>
<protein>
    <submittedName>
        <fullName evidence="1">Uncharacterized protein</fullName>
    </submittedName>
</protein>
<organism evidence="1 2">
    <name type="scientific">Albula glossodonta</name>
    <name type="common">roundjaw bonefish</name>
    <dbReference type="NCBI Taxonomy" id="121402"/>
    <lineage>
        <taxon>Eukaryota</taxon>
        <taxon>Metazoa</taxon>
        <taxon>Chordata</taxon>
        <taxon>Craniata</taxon>
        <taxon>Vertebrata</taxon>
        <taxon>Euteleostomi</taxon>
        <taxon>Actinopterygii</taxon>
        <taxon>Neopterygii</taxon>
        <taxon>Teleostei</taxon>
        <taxon>Albuliformes</taxon>
        <taxon>Albulidae</taxon>
        <taxon>Albula</taxon>
    </lineage>
</organism>
<dbReference type="Proteomes" id="UP000824540">
    <property type="component" value="Unassembled WGS sequence"/>
</dbReference>
<comment type="caution">
    <text evidence="1">The sequence shown here is derived from an EMBL/GenBank/DDBJ whole genome shotgun (WGS) entry which is preliminary data.</text>
</comment>
<proteinExistence type="predicted"/>